<gene>
    <name evidence="2" type="ORF">WMW72_18660</name>
</gene>
<reference evidence="2 3" key="1">
    <citation type="submission" date="2024-04" db="EMBL/GenBank/DDBJ databases">
        <title>draft genome sequnece of Paenibacillus filicis.</title>
        <authorList>
            <person name="Kim D.-U."/>
        </authorList>
    </citation>
    <scope>NUCLEOTIDE SEQUENCE [LARGE SCALE GENOMIC DNA]</scope>
    <source>
        <strain evidence="2 3">KACC14197</strain>
    </source>
</reference>
<sequence>MSGFTYQRAYRFKKAALVLLGITLLAAGWKSYLALQTVQAYKQARALQAAGQLPEAEALYAKAAAMPGFDYHKAEIHTALAQLQPIVHMMKTVTALSDSVTAAASAGDAAALAKAYAGLEAAREAITASGAEHAQRFASAVQEAGLEEKLTTGFSNIRKAAEKRLTTAKATEDTGSAAADLIAIPSAYYGGDAAKRKAVNGLLQNRDTARLDSLAKTKPYVEVWKLGEELRTSYERLGWEAAWVAPKLEKLALGSLSILEKQDLPKFLEAARQVKAYTVWAGPGSKIDTYIESVVTGRLQRAAQLSASGKHEDAVALYRTIGAYRDTSKELQAAEQRQLAGDPQKLLTAAGATGKLQAVTGLAPAGGLPQAAALDSTGGKLLLAQLSEGGSPSLHEATLNPPVKKGAVRYSDLSAPDGGKLLLVEGASARRIARYVLLHVEEDGTLRPVLDVEADALSSSGKGELTATRPWLTENRSDENAQPGRGHYKYSREQYELVRTEAAPSLADNVQGNPSGQGEPAKPGTTVPGRNTPAPNDQAKPKQPLQGADRTNEAGSDSPPVKQPVGKLKPQPE</sequence>
<dbReference type="Proteomes" id="UP001469365">
    <property type="component" value="Unassembled WGS sequence"/>
</dbReference>
<evidence type="ECO:0000256" key="1">
    <source>
        <dbReference type="SAM" id="MobiDB-lite"/>
    </source>
</evidence>
<keyword evidence="3" id="KW-1185">Reference proteome</keyword>
<name>A0ABU9DQ86_9BACL</name>
<organism evidence="2 3">
    <name type="scientific">Paenibacillus filicis</name>
    <dbReference type="NCBI Taxonomy" id="669464"/>
    <lineage>
        <taxon>Bacteria</taxon>
        <taxon>Bacillati</taxon>
        <taxon>Bacillota</taxon>
        <taxon>Bacilli</taxon>
        <taxon>Bacillales</taxon>
        <taxon>Paenibacillaceae</taxon>
        <taxon>Paenibacillus</taxon>
    </lineage>
</organism>
<accession>A0ABU9DQ86</accession>
<protein>
    <submittedName>
        <fullName evidence="2">Uncharacterized protein</fullName>
    </submittedName>
</protein>
<evidence type="ECO:0000313" key="2">
    <source>
        <dbReference type="EMBL" id="MEK8129928.1"/>
    </source>
</evidence>
<comment type="caution">
    <text evidence="2">The sequence shown here is derived from an EMBL/GenBank/DDBJ whole genome shotgun (WGS) entry which is preliminary data.</text>
</comment>
<evidence type="ECO:0000313" key="3">
    <source>
        <dbReference type="Proteomes" id="UP001469365"/>
    </source>
</evidence>
<proteinExistence type="predicted"/>
<feature type="region of interest" description="Disordered" evidence="1">
    <location>
        <begin position="457"/>
        <end position="490"/>
    </location>
</feature>
<dbReference type="RefSeq" id="WP_341417050.1">
    <property type="nucleotide sequence ID" value="NZ_JBBPCC010000012.1"/>
</dbReference>
<dbReference type="EMBL" id="JBBPCC010000012">
    <property type="protein sequence ID" value="MEK8129928.1"/>
    <property type="molecule type" value="Genomic_DNA"/>
</dbReference>
<feature type="region of interest" description="Disordered" evidence="1">
    <location>
        <begin position="506"/>
        <end position="573"/>
    </location>
</feature>